<sequence length="104" mass="11563">MNSDTLISKSGSGATEAVAVSHFVRPHDHFDDPGDILSARHLSIQEKRAILASWASDLYAVESVPALRQPPGLDHPVRYADVIAALMQLDDDRERPRHRAHYLL</sequence>
<gene>
    <name evidence="1" type="ORF">DEM27_20205</name>
</gene>
<evidence type="ECO:0000313" key="1">
    <source>
        <dbReference type="EMBL" id="PWE54434.1"/>
    </source>
</evidence>
<protein>
    <submittedName>
        <fullName evidence="1">Uncharacterized protein</fullName>
    </submittedName>
</protein>
<dbReference type="AlphaFoldDB" id="A0A2U2DM93"/>
<dbReference type="EMBL" id="QFBC01000010">
    <property type="protein sequence ID" value="PWE54434.1"/>
    <property type="molecule type" value="Genomic_DNA"/>
</dbReference>
<dbReference type="Proteomes" id="UP000245252">
    <property type="component" value="Unassembled WGS sequence"/>
</dbReference>
<reference evidence="1 2" key="1">
    <citation type="submission" date="2018-05" db="EMBL/GenBank/DDBJ databases">
        <title>The draft genome of strain NS-104.</title>
        <authorList>
            <person name="Hang P."/>
            <person name="Jiang J."/>
        </authorList>
    </citation>
    <scope>NUCLEOTIDE SEQUENCE [LARGE SCALE GENOMIC DNA]</scope>
    <source>
        <strain evidence="1 2">NS-104</strain>
    </source>
</reference>
<proteinExistence type="predicted"/>
<accession>A0A2U2DM93</accession>
<evidence type="ECO:0000313" key="2">
    <source>
        <dbReference type="Proteomes" id="UP000245252"/>
    </source>
</evidence>
<comment type="caution">
    <text evidence="1">The sequence shown here is derived from an EMBL/GenBank/DDBJ whole genome shotgun (WGS) entry which is preliminary data.</text>
</comment>
<organism evidence="1 2">
    <name type="scientific">Metarhizobium album</name>
    <dbReference type="NCBI Taxonomy" id="2182425"/>
    <lineage>
        <taxon>Bacteria</taxon>
        <taxon>Pseudomonadati</taxon>
        <taxon>Pseudomonadota</taxon>
        <taxon>Alphaproteobacteria</taxon>
        <taxon>Hyphomicrobiales</taxon>
        <taxon>Rhizobiaceae</taxon>
        <taxon>Metarhizobium</taxon>
    </lineage>
</organism>
<keyword evidence="2" id="KW-1185">Reference proteome</keyword>
<name>A0A2U2DM93_9HYPH</name>
<dbReference type="RefSeq" id="WP_109460063.1">
    <property type="nucleotide sequence ID" value="NZ_QFBC01000010.1"/>
</dbReference>
<dbReference type="OrthoDB" id="7477898at2"/>